<keyword evidence="2" id="KW-0689">Ribosomal protein</keyword>
<keyword evidence="1" id="KW-0812">Transmembrane</keyword>
<name>A0A454D1Y1_VIBHA</name>
<organism evidence="2 3">
    <name type="scientific">Vibrio harveyi</name>
    <name type="common">Beneckea harveyi</name>
    <dbReference type="NCBI Taxonomy" id="669"/>
    <lineage>
        <taxon>Bacteria</taxon>
        <taxon>Pseudomonadati</taxon>
        <taxon>Pseudomonadota</taxon>
        <taxon>Gammaproteobacteria</taxon>
        <taxon>Vibrionales</taxon>
        <taxon>Vibrionaceae</taxon>
        <taxon>Vibrio</taxon>
    </lineage>
</organism>
<keyword evidence="2" id="KW-0687">Ribonucleoprotein</keyword>
<dbReference type="Proteomes" id="UP000008367">
    <property type="component" value="Unassembled WGS sequence"/>
</dbReference>
<protein>
    <submittedName>
        <fullName evidence="2">50S ribosomal protein L33</fullName>
    </submittedName>
</protein>
<accession>A0A454D1Y1</accession>
<feature type="transmembrane region" description="Helical" evidence="1">
    <location>
        <begin position="12"/>
        <end position="32"/>
    </location>
</feature>
<evidence type="ECO:0000313" key="3">
    <source>
        <dbReference type="Proteomes" id="UP000008367"/>
    </source>
</evidence>
<keyword evidence="1" id="KW-1133">Transmembrane helix</keyword>
<sequence length="158" mass="18974">MSKKVHRRRRWNNILILGIIVFMVILNAPTWIKTYLIDEQVDPYPNLLRSDHDVSAIYYAGWELDKQNGQWQSNIKANILVQEIVTRWQSLEGTELNSQQYEQLKPRLSSPESIEVWYQGLEEPQRITFYRLDDFWLFKNWQNKWIAISVDGNYIMPK</sequence>
<evidence type="ECO:0000256" key="1">
    <source>
        <dbReference type="SAM" id="Phobius"/>
    </source>
</evidence>
<proteinExistence type="predicted"/>
<dbReference type="STRING" id="669.AL538_10540"/>
<dbReference type="GO" id="GO:0005840">
    <property type="term" value="C:ribosome"/>
    <property type="evidence" value="ECO:0007669"/>
    <property type="project" value="UniProtKB-KW"/>
</dbReference>
<gene>
    <name evidence="2" type="ORF">VCHENC02_1796</name>
</gene>
<dbReference type="AlphaFoldDB" id="A0A454D1Y1"/>
<keyword evidence="1" id="KW-0472">Membrane</keyword>
<comment type="caution">
    <text evidence="2">The sequence shown here is derived from an EMBL/GenBank/DDBJ whole genome shotgun (WGS) entry which is preliminary data.</text>
</comment>
<dbReference type="EMBL" id="AJSR01000638">
    <property type="protein sequence ID" value="EKM32667.1"/>
    <property type="molecule type" value="Genomic_DNA"/>
</dbReference>
<evidence type="ECO:0000313" key="2">
    <source>
        <dbReference type="EMBL" id="EKM32667.1"/>
    </source>
</evidence>
<reference evidence="2 3" key="1">
    <citation type="submission" date="2012-10" db="EMBL/GenBank/DDBJ databases">
        <title>Genome sequence of Vibrio Cholerae HENC-02.</title>
        <authorList>
            <person name="Eppinger M."/>
            <person name="Hasan N.A."/>
            <person name="Sengamalay N."/>
            <person name="Hine E."/>
            <person name="Su Q."/>
            <person name="Daugherty S.C."/>
            <person name="Young S."/>
            <person name="Sadzewicz L."/>
            <person name="Tallon L."/>
            <person name="Cebula T.A."/>
            <person name="Ravel J."/>
            <person name="Colwell R.R."/>
        </authorList>
    </citation>
    <scope>NUCLEOTIDE SEQUENCE [LARGE SCALE GENOMIC DNA]</scope>
    <source>
        <strain evidence="2 3">HENC-02</strain>
    </source>
</reference>